<evidence type="ECO:0000313" key="4">
    <source>
        <dbReference type="Proteomes" id="UP001417504"/>
    </source>
</evidence>
<evidence type="ECO:0000313" key="3">
    <source>
        <dbReference type="EMBL" id="KAK9138684.1"/>
    </source>
</evidence>
<reference evidence="3 4" key="1">
    <citation type="submission" date="2024-01" db="EMBL/GenBank/DDBJ databases">
        <title>Genome assemblies of Stephania.</title>
        <authorList>
            <person name="Yang L."/>
        </authorList>
    </citation>
    <scope>NUCLEOTIDE SEQUENCE [LARGE SCALE GENOMIC DNA]</scope>
    <source>
        <strain evidence="3">QJT</strain>
        <tissue evidence="3">Leaf</tissue>
    </source>
</reference>
<dbReference type="Proteomes" id="UP001417504">
    <property type="component" value="Unassembled WGS sequence"/>
</dbReference>
<keyword evidence="4" id="KW-1185">Reference proteome</keyword>
<evidence type="ECO:0000256" key="1">
    <source>
        <dbReference type="SAM" id="MobiDB-lite"/>
    </source>
</evidence>
<feature type="compositionally biased region" description="Basic and acidic residues" evidence="1">
    <location>
        <begin position="681"/>
        <end position="691"/>
    </location>
</feature>
<proteinExistence type="predicted"/>
<feature type="transmembrane region" description="Helical" evidence="2">
    <location>
        <begin position="124"/>
        <end position="148"/>
    </location>
</feature>
<evidence type="ECO:0000256" key="2">
    <source>
        <dbReference type="SAM" id="Phobius"/>
    </source>
</evidence>
<feature type="transmembrane region" description="Helical" evidence="2">
    <location>
        <begin position="222"/>
        <end position="246"/>
    </location>
</feature>
<gene>
    <name evidence="3" type="ORF">Sjap_009278</name>
</gene>
<protein>
    <submittedName>
        <fullName evidence="3">Uncharacterized protein</fullName>
    </submittedName>
</protein>
<feature type="transmembrane region" description="Helical" evidence="2">
    <location>
        <begin position="267"/>
        <end position="292"/>
    </location>
</feature>
<name>A0AAP0PD55_9MAGN</name>
<keyword evidence="2" id="KW-1133">Transmembrane helix</keyword>
<feature type="transmembrane region" description="Helical" evidence="2">
    <location>
        <begin position="154"/>
        <end position="174"/>
    </location>
</feature>
<organism evidence="3 4">
    <name type="scientific">Stephania japonica</name>
    <dbReference type="NCBI Taxonomy" id="461633"/>
    <lineage>
        <taxon>Eukaryota</taxon>
        <taxon>Viridiplantae</taxon>
        <taxon>Streptophyta</taxon>
        <taxon>Embryophyta</taxon>
        <taxon>Tracheophyta</taxon>
        <taxon>Spermatophyta</taxon>
        <taxon>Magnoliopsida</taxon>
        <taxon>Ranunculales</taxon>
        <taxon>Menispermaceae</taxon>
        <taxon>Menispermoideae</taxon>
        <taxon>Cissampelideae</taxon>
        <taxon>Stephania</taxon>
    </lineage>
</organism>
<dbReference type="AlphaFoldDB" id="A0AAP0PD55"/>
<dbReference type="EMBL" id="JBBNAE010000003">
    <property type="protein sequence ID" value="KAK9138684.1"/>
    <property type="molecule type" value="Genomic_DNA"/>
</dbReference>
<feature type="region of interest" description="Disordered" evidence="1">
    <location>
        <begin position="671"/>
        <end position="691"/>
    </location>
</feature>
<dbReference type="PANTHER" id="PTHR35307">
    <property type="entry name" value="PROTEIN, PUTATIVE-RELATED"/>
    <property type="match status" value="1"/>
</dbReference>
<feature type="transmembrane region" description="Helical" evidence="2">
    <location>
        <begin position="25"/>
        <end position="48"/>
    </location>
</feature>
<keyword evidence="2" id="KW-0812">Transmembrane</keyword>
<keyword evidence="2" id="KW-0472">Membrane</keyword>
<sequence length="691" mass="78601">MEEKVNKCAYGALDDSNYSSPMPLIGLYITAATLVCLFFILVDVSVGFRNRKRWLPCRFFSLNSVTLTLLSIAVKLPVDLTSPMPGVQDQLSKLTGTALICNSMAFFMPSLGTNTYSECFTNMIALSILAVTVVVNICIQMHTGVIFLFRVQHNLILCSMIILLMTLWFCFLYVHNEKEASIDSIKDCLTNGRKSMFYILQMCYLYSYSSDPQFHMICKTVYNVFVSMICTLCSVVIILSAVGSLVPKVSEPCAYGVSDYKWSMRAVVVSQLVTVIVAGLGTFLRFLTWFILLPSRDFKAYQEEFKDTDYVILRNPILRSGIQDSCATVVKIVMNFFMKWIAFLVMFPYVVVLLSLRNKYFKKKIRHDEDIEKFKDLIENEKRGLEKWTLHEGVKDMKRWIEGNKPNSLNHSKKILSKTPPTTVSHESLAHLLRKFCDSKRPGYEMSTLSLVLVARITDISVPSSLSGSLLLSSLSEIFEVIQFVDRKMSPAFENKKKTKLAEALLKSDKFSRHLLPKIMKKLTMKMPESDSESDSQLAQAIEILRGLKRELPTDYVREELAIITEFILNHQVHGSIEDLYECLERLFVDISIEYLIQLPHAIFKEIVECHPEECEKRIKSVLKIFSKIKQLEGVVPWSFPEGTNISHLISDEGTAMKSFMTAAGSMHNIGRDCGNQSDSKTARDEIIEVE</sequence>
<feature type="transmembrane region" description="Helical" evidence="2">
    <location>
        <begin position="55"/>
        <end position="74"/>
    </location>
</feature>
<feature type="transmembrane region" description="Helical" evidence="2">
    <location>
        <begin position="94"/>
        <end position="112"/>
    </location>
</feature>
<dbReference type="PANTHER" id="PTHR35307:SF6">
    <property type="entry name" value="TRANSMEMBRANE PROTEIN"/>
    <property type="match status" value="1"/>
</dbReference>
<comment type="caution">
    <text evidence="3">The sequence shown here is derived from an EMBL/GenBank/DDBJ whole genome shotgun (WGS) entry which is preliminary data.</text>
</comment>
<feature type="transmembrane region" description="Helical" evidence="2">
    <location>
        <begin position="195"/>
        <end position="210"/>
    </location>
</feature>
<feature type="transmembrane region" description="Helical" evidence="2">
    <location>
        <begin position="337"/>
        <end position="356"/>
    </location>
</feature>
<accession>A0AAP0PD55</accession>